<evidence type="ECO:0000256" key="2">
    <source>
        <dbReference type="SAM" id="Coils"/>
    </source>
</evidence>
<dbReference type="InterPro" id="IPR002885">
    <property type="entry name" value="PPR_rpt"/>
</dbReference>
<dbReference type="PANTHER" id="PTHR47930">
    <property type="entry name" value="YALI0C12947P"/>
    <property type="match status" value="1"/>
</dbReference>
<evidence type="ECO:0000313" key="4">
    <source>
        <dbReference type="Proteomes" id="UP001610334"/>
    </source>
</evidence>
<dbReference type="Proteomes" id="UP001610334">
    <property type="component" value="Unassembled WGS sequence"/>
</dbReference>
<feature type="coiled-coil region" evidence="2">
    <location>
        <begin position="67"/>
        <end position="94"/>
    </location>
</feature>
<accession>A0ABR4HH88</accession>
<proteinExistence type="predicted"/>
<keyword evidence="2" id="KW-0175">Coiled coil</keyword>
<name>A0ABR4HH88_9EURO</name>
<evidence type="ECO:0000313" key="3">
    <source>
        <dbReference type="EMBL" id="KAL2814766.1"/>
    </source>
</evidence>
<keyword evidence="4" id="KW-1185">Reference proteome</keyword>
<dbReference type="PROSITE" id="PS51375">
    <property type="entry name" value="PPR"/>
    <property type="match status" value="1"/>
</dbReference>
<dbReference type="PANTHER" id="PTHR47930:SF2">
    <property type="entry name" value="PENTATRICOPEPTIDE REPEAT PROTEIN (AFU_ORTHOLOGUE AFUA_8G04250)"/>
    <property type="match status" value="1"/>
</dbReference>
<dbReference type="Gene3D" id="1.25.40.10">
    <property type="entry name" value="Tetratricopeptide repeat domain"/>
    <property type="match status" value="2"/>
</dbReference>
<reference evidence="3 4" key="1">
    <citation type="submission" date="2024-07" db="EMBL/GenBank/DDBJ databases">
        <title>Section-level genome sequencing and comparative genomics of Aspergillus sections Usti and Cavernicolus.</title>
        <authorList>
            <consortium name="Lawrence Berkeley National Laboratory"/>
            <person name="Nybo J.L."/>
            <person name="Vesth T.C."/>
            <person name="Theobald S."/>
            <person name="Frisvad J.C."/>
            <person name="Larsen T.O."/>
            <person name="Kjaerboelling I."/>
            <person name="Rothschild-Mancinelli K."/>
            <person name="Lyhne E.K."/>
            <person name="Kogle M.E."/>
            <person name="Barry K."/>
            <person name="Clum A."/>
            <person name="Na H."/>
            <person name="Ledsgaard L."/>
            <person name="Lin J."/>
            <person name="Lipzen A."/>
            <person name="Kuo A."/>
            <person name="Riley R."/>
            <person name="Mondo S."/>
            <person name="Labutti K."/>
            <person name="Haridas S."/>
            <person name="Pangalinan J."/>
            <person name="Salamov A.A."/>
            <person name="Simmons B.A."/>
            <person name="Magnuson J.K."/>
            <person name="Chen J."/>
            <person name="Drula E."/>
            <person name="Henrissat B."/>
            <person name="Wiebenga A."/>
            <person name="Lubbers R.J."/>
            <person name="Gomes A.C."/>
            <person name="Makela M.R."/>
            <person name="Stajich J."/>
            <person name="Grigoriev I.V."/>
            <person name="Mortensen U.H."/>
            <person name="De Vries R.P."/>
            <person name="Baker S.E."/>
            <person name="Andersen M.R."/>
        </authorList>
    </citation>
    <scope>NUCLEOTIDE SEQUENCE [LARGE SCALE GENOMIC DNA]</scope>
    <source>
        <strain evidence="3 4">CBS 588.65</strain>
    </source>
</reference>
<dbReference type="EMBL" id="JBFXLT010000031">
    <property type="protein sequence ID" value="KAL2814766.1"/>
    <property type="molecule type" value="Genomic_DNA"/>
</dbReference>
<comment type="caution">
    <text evidence="3">The sequence shown here is derived from an EMBL/GenBank/DDBJ whole genome shotgun (WGS) entry which is preliminary data.</text>
</comment>
<gene>
    <name evidence="3" type="ORF">BJX63DRAFT_190655</name>
</gene>
<protein>
    <recommendedName>
        <fullName evidence="5">Pentatricopeptide repeat protein</fullName>
    </recommendedName>
</protein>
<evidence type="ECO:0000256" key="1">
    <source>
        <dbReference type="PROSITE-ProRule" id="PRU00708"/>
    </source>
</evidence>
<evidence type="ECO:0008006" key="5">
    <source>
        <dbReference type="Google" id="ProtNLM"/>
    </source>
</evidence>
<sequence>MLRPVVRGARWYQHVARSSPSISPRPFTRVFSVIAPRSNNSGGPTEKITFYEQDTRHSKYRRKIDPEAEDKAEREDVKRELSKLDHELELLEEGPFGPNSPFIQSLPEKEKAIALEALRKYEAENGEDEPASLDEVFDEEFEELLKNEFEGLAKEEENWMKNRDEESSEEVVRQPYEVILEDSEHTAYVDRFNHNLKRITKDNSNQMAVQDLWKWYRRCKQVIPRFIESIPEAAMALLWSSQLNVPSKATRASHIRILAEDALSVGRSLSTSHLLSYINSLQQSGKTKAALDQWELHQVGLSQHKEDLEAYWMLGVQLFAAEGDPQRAQDIALAFLATDKSRQPRILIPVITAWGRQPGKEAEVKAWALYLQLKALLGQEMTMEDYDQISIGLLKAGRLNLAISAFKDMMVTGQDPANDSTALYKAALGLVGNLQASSISEQQVNKVSLSTLTVLPRRFQNRFFYASWMKKLIGMGEVDSAAMVIELMYERGVKPDPKHLNGLIAGWLRVGDAPAREKAESLGWAMINQRIDRISQGKSKDMPVPIASKSMDSGARIPKFMQRPMPTANIETFSILLLHYTRRGDDEAIVQLVNSLADARVQPNSYFMNHLLYAELRKQDIGALWNKFRAMSATVQPDLETYACLWDCGKLQYDRSRTAFVADFPSARGLFAEMIAWYSNLSNRGQTIAREEFSKDLYDQIVRCFCLSRDLPGTLVALSSLRSIFGFSPDEATARLIILQVARLAAVPSDTPKRRLRRLSSTPKSKENIAHVHRLLELISAQKTSALESRGLSPEILDPHEMETHQLEITTDLLRIVMARASTASRPDPDRVEAKILAVAEEMGVPGIYLGPKLGDEDASLLLMR</sequence>
<organism evidence="3 4">
    <name type="scientific">Aspergillus granulosus</name>
    <dbReference type="NCBI Taxonomy" id="176169"/>
    <lineage>
        <taxon>Eukaryota</taxon>
        <taxon>Fungi</taxon>
        <taxon>Dikarya</taxon>
        <taxon>Ascomycota</taxon>
        <taxon>Pezizomycotina</taxon>
        <taxon>Eurotiomycetes</taxon>
        <taxon>Eurotiomycetidae</taxon>
        <taxon>Eurotiales</taxon>
        <taxon>Aspergillaceae</taxon>
        <taxon>Aspergillus</taxon>
        <taxon>Aspergillus subgen. Nidulantes</taxon>
    </lineage>
</organism>
<feature type="repeat" description="PPR" evidence="1">
    <location>
        <begin position="461"/>
        <end position="495"/>
    </location>
</feature>
<dbReference type="InterPro" id="IPR011990">
    <property type="entry name" value="TPR-like_helical_dom_sf"/>
</dbReference>